<evidence type="ECO:0000313" key="1">
    <source>
        <dbReference type="EMBL" id="WGD97564.1"/>
    </source>
</evidence>
<evidence type="ECO:0000313" key="2">
    <source>
        <dbReference type="Proteomes" id="UP001218488"/>
    </source>
</evidence>
<name>A0AC61YWY3_BACIA</name>
<gene>
    <name evidence="1" type="ORF">P5627_18665</name>
</gene>
<reference evidence="1" key="1">
    <citation type="submission" date="2025-02" db="EMBL/GenBank/DDBJ databases">
        <title>Complete genome sequences of 52 Bacillus and Priestia strains isolated from West-African fermentations and 26 reference strains from the DSMZ collection.</title>
        <authorList>
            <person name="Wiedenbein E.S."/>
            <person name="Canoy T.S."/>
            <person name="Hui Y."/>
            <person name="Parkouda C."/>
            <person name="Dawende C."/>
            <person name="Ametefe E."/>
            <person name="Jespersen L."/>
            <person name="Nielsen D.S."/>
        </authorList>
    </citation>
    <scope>NUCLEOTIDE SEQUENCE</scope>
    <source>
        <strain evidence="1">PRO33</strain>
    </source>
</reference>
<protein>
    <submittedName>
        <fullName evidence="1">Potassium:proton antiporter</fullName>
    </submittedName>
</protein>
<dbReference type="EMBL" id="CP121752">
    <property type="protein sequence ID" value="WGD97564.1"/>
    <property type="molecule type" value="Genomic_DNA"/>
</dbReference>
<organism evidence="1 2">
    <name type="scientific">Bacillus safensis</name>
    <dbReference type="NCBI Taxonomy" id="561879"/>
    <lineage>
        <taxon>Bacteria</taxon>
        <taxon>Bacillati</taxon>
        <taxon>Bacillota</taxon>
        <taxon>Bacilli</taxon>
        <taxon>Bacillales</taxon>
        <taxon>Bacillaceae</taxon>
        <taxon>Bacillus</taxon>
    </lineage>
</organism>
<dbReference type="Proteomes" id="UP001218488">
    <property type="component" value="Chromosome"/>
</dbReference>
<accession>A0AC61YWY3</accession>
<sequence length="108" mass="11870">MIRCSIMILVSFIVMFSPFSNVVFASQAEASTPSLISPSIYDEEINAVKTPSFSKKHASSILLKDRLSMADSKAFLSKPAPSAASSIDLCFLEMKCAIPVMYQSNYLY</sequence>
<proteinExistence type="predicted"/>